<dbReference type="NCBIfam" id="TIGR00229">
    <property type="entry name" value="sensory_box"/>
    <property type="match status" value="2"/>
</dbReference>
<feature type="domain" description="PAS" evidence="10">
    <location>
        <begin position="369"/>
        <end position="440"/>
    </location>
</feature>
<dbReference type="SUPFAM" id="SSF55874">
    <property type="entry name" value="ATPase domain of HSP90 chaperone/DNA topoisomerase II/histidine kinase"/>
    <property type="match status" value="1"/>
</dbReference>
<dbReference type="InterPro" id="IPR001610">
    <property type="entry name" value="PAC"/>
</dbReference>
<dbReference type="Pfam" id="PF02518">
    <property type="entry name" value="HATPase_c"/>
    <property type="match status" value="1"/>
</dbReference>
<dbReference type="Pfam" id="PF00512">
    <property type="entry name" value="HisKA"/>
    <property type="match status" value="1"/>
</dbReference>
<evidence type="ECO:0000259" key="8">
    <source>
        <dbReference type="PROSITE" id="PS50109"/>
    </source>
</evidence>
<keyword evidence="6" id="KW-0175">Coiled coil</keyword>
<dbReference type="SMART" id="SM00091">
    <property type="entry name" value="PAS"/>
    <property type="match status" value="3"/>
</dbReference>
<evidence type="ECO:0000259" key="9">
    <source>
        <dbReference type="PROSITE" id="PS50110"/>
    </source>
</evidence>
<dbReference type="CDD" id="cd00130">
    <property type="entry name" value="PAS"/>
    <property type="match status" value="3"/>
</dbReference>
<comment type="caution">
    <text evidence="12">The sequence shown here is derived from an EMBL/GenBank/DDBJ whole genome shotgun (WGS) entry which is preliminary data.</text>
</comment>
<dbReference type="InterPro" id="IPR013656">
    <property type="entry name" value="PAS_4"/>
</dbReference>
<dbReference type="PANTHER" id="PTHR45339">
    <property type="entry name" value="HYBRID SIGNAL TRANSDUCTION HISTIDINE KINASE J"/>
    <property type="match status" value="1"/>
</dbReference>
<dbReference type="Gene3D" id="3.30.450.20">
    <property type="entry name" value="PAS domain"/>
    <property type="match status" value="3"/>
</dbReference>
<feature type="domain" description="Histidine kinase" evidence="8">
    <location>
        <begin position="650"/>
        <end position="870"/>
    </location>
</feature>
<dbReference type="InterPro" id="IPR036890">
    <property type="entry name" value="HATPase_C_sf"/>
</dbReference>
<dbReference type="InterPro" id="IPR011006">
    <property type="entry name" value="CheY-like_superfamily"/>
</dbReference>
<feature type="domain" description="PAS" evidence="10">
    <location>
        <begin position="211"/>
        <end position="247"/>
    </location>
</feature>
<feature type="transmembrane region" description="Helical" evidence="7">
    <location>
        <begin position="175"/>
        <end position="195"/>
    </location>
</feature>
<reference evidence="12 13" key="1">
    <citation type="submission" date="2022-06" db="EMBL/GenBank/DDBJ databases">
        <title>Ideonella sp. NS12-5 Genome sequencing and assembly.</title>
        <authorList>
            <person name="Jung Y."/>
        </authorList>
    </citation>
    <scope>NUCLEOTIDE SEQUENCE [LARGE SCALE GENOMIC DNA]</scope>
    <source>
        <strain evidence="12 13">NS12-5</strain>
    </source>
</reference>
<dbReference type="InterPro" id="IPR001789">
    <property type="entry name" value="Sig_transdc_resp-reg_receiver"/>
</dbReference>
<dbReference type="Pfam" id="PF08448">
    <property type="entry name" value="PAS_4"/>
    <property type="match status" value="2"/>
</dbReference>
<dbReference type="EMBL" id="JAMXMC010000006">
    <property type="protein sequence ID" value="MCO5977330.1"/>
    <property type="molecule type" value="Genomic_DNA"/>
</dbReference>
<dbReference type="CDD" id="cd16922">
    <property type="entry name" value="HATPase_EvgS-ArcB-TorS-like"/>
    <property type="match status" value="1"/>
</dbReference>
<organism evidence="12 13">
    <name type="scientific">Ideonella oryzae</name>
    <dbReference type="NCBI Taxonomy" id="2937441"/>
    <lineage>
        <taxon>Bacteria</taxon>
        <taxon>Pseudomonadati</taxon>
        <taxon>Pseudomonadota</taxon>
        <taxon>Betaproteobacteria</taxon>
        <taxon>Burkholderiales</taxon>
        <taxon>Sphaerotilaceae</taxon>
        <taxon>Ideonella</taxon>
    </lineage>
</organism>
<dbReference type="Pfam" id="PF13426">
    <property type="entry name" value="PAS_9"/>
    <property type="match status" value="1"/>
</dbReference>
<dbReference type="Pfam" id="PF00072">
    <property type="entry name" value="Response_reg"/>
    <property type="match status" value="2"/>
</dbReference>
<dbReference type="PANTHER" id="PTHR45339:SF1">
    <property type="entry name" value="HYBRID SIGNAL TRANSDUCTION HISTIDINE KINASE J"/>
    <property type="match status" value="1"/>
</dbReference>
<evidence type="ECO:0000259" key="11">
    <source>
        <dbReference type="PROSITE" id="PS50113"/>
    </source>
</evidence>
<keyword evidence="7" id="KW-1133">Transmembrane helix</keyword>
<feature type="modified residue" description="4-aspartylphosphate" evidence="5">
    <location>
        <position position="941"/>
    </location>
</feature>
<dbReference type="CDD" id="cd17546">
    <property type="entry name" value="REC_hyHK_CKI1_RcsC-like"/>
    <property type="match status" value="2"/>
</dbReference>
<dbReference type="InterPro" id="IPR000014">
    <property type="entry name" value="PAS"/>
</dbReference>
<dbReference type="SMART" id="SM00387">
    <property type="entry name" value="HATPase_c"/>
    <property type="match status" value="1"/>
</dbReference>
<dbReference type="InterPro" id="IPR005467">
    <property type="entry name" value="His_kinase_dom"/>
</dbReference>
<feature type="domain" description="PAC" evidence="11">
    <location>
        <begin position="574"/>
        <end position="625"/>
    </location>
</feature>
<keyword evidence="13" id="KW-1185">Reference proteome</keyword>
<dbReference type="SMART" id="SM00448">
    <property type="entry name" value="REC"/>
    <property type="match status" value="2"/>
</dbReference>
<sequence>MTSLEPSLPSRRSTPHDLATTAGRRWLLATVLGAIAVMVTLLLLDRAQQNEAHRTTNSLLHIKRATDDLFLGAMHLRLGGAPDSPWQQEQGRALLRQAQEELAPLSQLSHSTEETRALQAIVEELLTIWNSGQSAQADQELQARQLMHDLSTRLDTLSAEVRAADAERTLHLRQIGLLSVAVAGLLFCGLCLGALRAEQRRREAGRALVQSESRMRSTLSAMAEGVFVCDARGRVLDSNPAAVQLLGPAAEPGPDSILAQPGFQLVQLDGSPLPDALNPLQVSLESGQAQRDRLLGITRPGQPLRWISTNVEPLFEPHEPLPVGAVVSFTDVTELRQQALQLKLHQTHLEDLVAQRTQELSAALQAKLALESFAQLMSDHQPTLLAYWTRDLRLAFANRAFAEWFGSPRDGLIGRHYDEVMGPSMREQQQRQIERTLAGDTVQDELDLTRHDGHRGHFLVVRVPDRRPDIPDAGFMAACTDITELTLARQRAESLAEALSRGEQFLRRLADSVPSMIAYWDQSQCCRFANQAYLDWMGRPAEAVIGHTMREVLGEAFLTRNQSFVEAALRGERQDLERTLTRADGTAVHTLGTYVPHRMSDEVRGFIVVVTDVSRLKQTEQELARANQALAQRADQAEAATRAKSAFLANMSHEIRTPMNAIIGLTHLIERDLQDTHQRDRLHRIDVAAHHLLQVINDILDLSKIEAGKLQLEQVDFARDALIARVTSVVGAAAAAKRLELIVDTDHLPAQLRGDPKHLAQALINLLSNAVKFTERGWVRLRAELEGEEDGALLLRFAVTDTGIGIGLAQQRHLFEAFEQADSSTTRRYGGTGLGLALTRHLARLMGGEAGVESTEGEGSTFWFTARLARASAPLGEPPSLPRPSLHALLVDDLDEARQALSAQLSLMGLTVDASTHGSDAVERAVVAMRAGQPHDVLLVDWRMPGMDGIATLQALRSEMAHALPPSILVTAFDEDDARRALDEAGLPTLVLPKPVTPSALHDTLARALCAEDMRRRLDPAPDRAQLLDLLRQRAPGFTVLLAEDNEVNQEVATELLTSAGLQVDLAATGAQAVHKALQGGHALVLMDMQMPEMDGLEATRRIRSTLGPALPIIAMTANAFDEDRESCLAAGMNDHLGKPVAPDELYRCLLQWLPAPPSPAAGVTGTT</sequence>
<feature type="domain" description="Response regulatory" evidence="9">
    <location>
        <begin position="1039"/>
        <end position="1154"/>
    </location>
</feature>
<comment type="catalytic activity">
    <reaction evidence="1">
        <text>ATP + protein L-histidine = ADP + protein N-phospho-L-histidine.</text>
        <dbReference type="EC" id="2.7.13.3"/>
    </reaction>
</comment>
<evidence type="ECO:0000313" key="13">
    <source>
        <dbReference type="Proteomes" id="UP001204851"/>
    </source>
</evidence>
<keyword evidence="3 5" id="KW-0597">Phosphoprotein</keyword>
<feature type="transmembrane region" description="Helical" evidence="7">
    <location>
        <begin position="26"/>
        <end position="44"/>
    </location>
</feature>
<accession>A0ABT1BM72</accession>
<dbReference type="InterPro" id="IPR000700">
    <property type="entry name" value="PAS-assoc_C"/>
</dbReference>
<dbReference type="PROSITE" id="PS50110">
    <property type="entry name" value="RESPONSE_REGULATORY"/>
    <property type="match status" value="2"/>
</dbReference>
<evidence type="ECO:0000256" key="6">
    <source>
        <dbReference type="SAM" id="Coils"/>
    </source>
</evidence>
<proteinExistence type="predicted"/>
<dbReference type="InterPro" id="IPR003594">
    <property type="entry name" value="HATPase_dom"/>
</dbReference>
<dbReference type="Gene3D" id="3.30.565.10">
    <property type="entry name" value="Histidine kinase-like ATPase, C-terminal domain"/>
    <property type="match status" value="1"/>
</dbReference>
<dbReference type="RefSeq" id="WP_252769843.1">
    <property type="nucleotide sequence ID" value="NZ_JAMXMC010000006.1"/>
</dbReference>
<protein>
    <recommendedName>
        <fullName evidence="2">histidine kinase</fullName>
        <ecNumber evidence="2">2.7.13.3</ecNumber>
    </recommendedName>
</protein>
<dbReference type="PROSITE" id="PS50112">
    <property type="entry name" value="PAS"/>
    <property type="match status" value="2"/>
</dbReference>
<name>A0ABT1BM72_9BURK</name>
<dbReference type="CDD" id="cd00082">
    <property type="entry name" value="HisKA"/>
    <property type="match status" value="1"/>
</dbReference>
<gene>
    <name evidence="12" type="ORF">M0L44_11470</name>
</gene>
<dbReference type="InterPro" id="IPR035965">
    <property type="entry name" value="PAS-like_dom_sf"/>
</dbReference>
<keyword evidence="7" id="KW-0812">Transmembrane</keyword>
<dbReference type="InterPro" id="IPR036097">
    <property type="entry name" value="HisK_dim/P_sf"/>
</dbReference>
<evidence type="ECO:0000256" key="5">
    <source>
        <dbReference type="PROSITE-ProRule" id="PRU00169"/>
    </source>
</evidence>
<dbReference type="PROSITE" id="PS50113">
    <property type="entry name" value="PAC"/>
    <property type="match status" value="1"/>
</dbReference>
<evidence type="ECO:0000256" key="3">
    <source>
        <dbReference type="ARBA" id="ARBA00022553"/>
    </source>
</evidence>
<feature type="coiled-coil region" evidence="6">
    <location>
        <begin position="613"/>
        <end position="640"/>
    </location>
</feature>
<dbReference type="SUPFAM" id="SSF55785">
    <property type="entry name" value="PYP-like sensor domain (PAS domain)"/>
    <property type="match status" value="3"/>
</dbReference>
<evidence type="ECO:0000256" key="1">
    <source>
        <dbReference type="ARBA" id="ARBA00000085"/>
    </source>
</evidence>
<dbReference type="SMART" id="SM00388">
    <property type="entry name" value="HisKA"/>
    <property type="match status" value="1"/>
</dbReference>
<evidence type="ECO:0000259" key="10">
    <source>
        <dbReference type="PROSITE" id="PS50112"/>
    </source>
</evidence>
<dbReference type="Proteomes" id="UP001204851">
    <property type="component" value="Unassembled WGS sequence"/>
</dbReference>
<dbReference type="SUPFAM" id="SSF52172">
    <property type="entry name" value="CheY-like"/>
    <property type="match status" value="2"/>
</dbReference>
<dbReference type="Gene3D" id="1.10.287.130">
    <property type="match status" value="1"/>
</dbReference>
<evidence type="ECO:0000256" key="4">
    <source>
        <dbReference type="ARBA" id="ARBA00023012"/>
    </source>
</evidence>
<dbReference type="SMART" id="SM00086">
    <property type="entry name" value="PAC"/>
    <property type="match status" value="3"/>
</dbReference>
<dbReference type="Gene3D" id="3.40.50.2300">
    <property type="match status" value="2"/>
</dbReference>
<evidence type="ECO:0000256" key="2">
    <source>
        <dbReference type="ARBA" id="ARBA00012438"/>
    </source>
</evidence>
<feature type="domain" description="Response regulatory" evidence="9">
    <location>
        <begin position="887"/>
        <end position="1009"/>
    </location>
</feature>
<dbReference type="InterPro" id="IPR004358">
    <property type="entry name" value="Sig_transdc_His_kin-like_C"/>
</dbReference>
<dbReference type="InterPro" id="IPR003661">
    <property type="entry name" value="HisK_dim/P_dom"/>
</dbReference>
<dbReference type="PRINTS" id="PR00344">
    <property type="entry name" value="BCTRLSENSOR"/>
</dbReference>
<dbReference type="SUPFAM" id="SSF47384">
    <property type="entry name" value="Homodimeric domain of signal transducing histidine kinase"/>
    <property type="match status" value="1"/>
</dbReference>
<evidence type="ECO:0000313" key="12">
    <source>
        <dbReference type="EMBL" id="MCO5977330.1"/>
    </source>
</evidence>
<dbReference type="PROSITE" id="PS50109">
    <property type="entry name" value="HIS_KIN"/>
    <property type="match status" value="1"/>
</dbReference>
<evidence type="ECO:0000256" key="7">
    <source>
        <dbReference type="SAM" id="Phobius"/>
    </source>
</evidence>
<keyword evidence="4" id="KW-0902">Two-component regulatory system</keyword>
<dbReference type="EC" id="2.7.13.3" evidence="2"/>
<keyword evidence="7" id="KW-0472">Membrane</keyword>
<feature type="modified residue" description="4-aspartylphosphate" evidence="5">
    <location>
        <position position="1088"/>
    </location>
</feature>